<feature type="compositionally biased region" description="Polar residues" evidence="1">
    <location>
        <begin position="30"/>
        <end position="42"/>
    </location>
</feature>
<feature type="region of interest" description="Disordered" evidence="1">
    <location>
        <begin position="30"/>
        <end position="90"/>
    </location>
</feature>
<sequence>MIMIGFKNVPVERARVKPCRNQLETLESWVNDQEASSSTSPLGPTVFRVGSYSGNLSTESRVDGKKSRRRPQKWKRLRNPEKVCTSGPRP</sequence>
<proteinExistence type="predicted"/>
<dbReference type="EMBL" id="LR031877">
    <property type="protein sequence ID" value="VDD42248.1"/>
    <property type="molecule type" value="Genomic_DNA"/>
</dbReference>
<gene>
    <name evidence="2" type="ORF">BOLC5T29795H</name>
</gene>
<reference evidence="2" key="1">
    <citation type="submission" date="2018-11" db="EMBL/GenBank/DDBJ databases">
        <authorList>
            <consortium name="Genoscope - CEA"/>
            <person name="William W."/>
        </authorList>
    </citation>
    <scope>NUCLEOTIDE SEQUENCE</scope>
</reference>
<accession>A0A3P6ER02</accession>
<organism evidence="2">
    <name type="scientific">Brassica oleracea</name>
    <name type="common">Wild cabbage</name>
    <dbReference type="NCBI Taxonomy" id="3712"/>
    <lineage>
        <taxon>Eukaryota</taxon>
        <taxon>Viridiplantae</taxon>
        <taxon>Streptophyta</taxon>
        <taxon>Embryophyta</taxon>
        <taxon>Tracheophyta</taxon>
        <taxon>Spermatophyta</taxon>
        <taxon>Magnoliopsida</taxon>
        <taxon>eudicotyledons</taxon>
        <taxon>Gunneridae</taxon>
        <taxon>Pentapetalae</taxon>
        <taxon>rosids</taxon>
        <taxon>malvids</taxon>
        <taxon>Brassicales</taxon>
        <taxon>Brassicaceae</taxon>
        <taxon>Brassiceae</taxon>
        <taxon>Brassica</taxon>
    </lineage>
</organism>
<feature type="compositionally biased region" description="Basic residues" evidence="1">
    <location>
        <begin position="66"/>
        <end position="77"/>
    </location>
</feature>
<evidence type="ECO:0000313" key="2">
    <source>
        <dbReference type="EMBL" id="VDD42248.1"/>
    </source>
</evidence>
<dbReference type="AlphaFoldDB" id="A0A3P6ER02"/>
<evidence type="ECO:0000256" key="1">
    <source>
        <dbReference type="SAM" id="MobiDB-lite"/>
    </source>
</evidence>
<protein>
    <submittedName>
        <fullName evidence="2">Uncharacterized protein</fullName>
    </submittedName>
</protein>
<name>A0A3P6ER02_BRAOL</name>